<dbReference type="GO" id="GO:0043529">
    <property type="term" value="C:GET complex"/>
    <property type="evidence" value="ECO:0007669"/>
    <property type="project" value="InterPro"/>
</dbReference>
<dbReference type="InterPro" id="IPR029012">
    <property type="entry name" value="Helix_hairpin_bin_sf"/>
</dbReference>
<evidence type="ECO:0000256" key="8">
    <source>
        <dbReference type="ARBA" id="ARBA00023136"/>
    </source>
</evidence>
<evidence type="ECO:0000256" key="2">
    <source>
        <dbReference type="ARBA" id="ARBA00010799"/>
    </source>
</evidence>
<dbReference type="Proteomes" id="UP001274830">
    <property type="component" value="Unassembled WGS sequence"/>
</dbReference>
<reference evidence="11" key="1">
    <citation type="submission" date="2023-07" db="EMBL/GenBank/DDBJ databases">
        <title>Black Yeasts Isolated from many extreme environments.</title>
        <authorList>
            <person name="Coleine C."/>
            <person name="Stajich J.E."/>
            <person name="Selbmann L."/>
        </authorList>
    </citation>
    <scope>NUCLEOTIDE SEQUENCE</scope>
    <source>
        <strain evidence="11">CCFEE 5485</strain>
    </source>
</reference>
<protein>
    <submittedName>
        <fullName evidence="11">GET complex subunit get1</fullName>
    </submittedName>
</protein>
<dbReference type="EMBL" id="JAUTXT010000055">
    <property type="protein sequence ID" value="KAK3670503.1"/>
    <property type="molecule type" value="Genomic_DNA"/>
</dbReference>
<dbReference type="GO" id="GO:0005789">
    <property type="term" value="C:endoplasmic reticulum membrane"/>
    <property type="evidence" value="ECO:0007669"/>
    <property type="project" value="UniProtKB-SubCell"/>
</dbReference>
<keyword evidence="4 9" id="KW-0812">Transmembrane</keyword>
<feature type="topological domain" description="Lumenal" evidence="9">
    <location>
        <begin position="1"/>
        <end position="4"/>
    </location>
</feature>
<keyword evidence="6 9" id="KW-1133">Transmembrane helix</keyword>
<keyword evidence="5 9" id="KW-0256">Endoplasmic reticulum</keyword>
<dbReference type="PANTHER" id="PTHR42650:SF1">
    <property type="entry name" value="GUIDED ENTRY OF TAIL-ANCHORED PROTEINS FACTOR 1"/>
    <property type="match status" value="1"/>
</dbReference>
<evidence type="ECO:0000313" key="11">
    <source>
        <dbReference type="EMBL" id="KAK3670503.1"/>
    </source>
</evidence>
<feature type="chain" id="PRO_5042161214" evidence="10">
    <location>
        <begin position="24"/>
        <end position="213"/>
    </location>
</feature>
<keyword evidence="7" id="KW-0175">Coiled coil</keyword>
<dbReference type="HAMAP" id="MF_03113">
    <property type="entry name" value="Get1"/>
    <property type="match status" value="1"/>
</dbReference>
<dbReference type="Pfam" id="PF04420">
    <property type="entry name" value="CHD5"/>
    <property type="match status" value="1"/>
</dbReference>
<accession>A0AAE0TS28</accession>
<evidence type="ECO:0000256" key="10">
    <source>
        <dbReference type="SAM" id="SignalP"/>
    </source>
</evidence>
<evidence type="ECO:0000313" key="12">
    <source>
        <dbReference type="Proteomes" id="UP001274830"/>
    </source>
</evidence>
<feature type="topological domain" description="Cytoplasmic" evidence="9">
    <location>
        <begin position="173"/>
        <end position="213"/>
    </location>
</feature>
<comment type="caution">
    <text evidence="9">Lacks conserved residue(s) required for the propagation of feature annotation.</text>
</comment>
<keyword evidence="10" id="KW-0732">Signal</keyword>
<comment type="similarity">
    <text evidence="2 9">Belongs to the WRB/GET1 family.</text>
</comment>
<feature type="signal peptide" evidence="10">
    <location>
        <begin position="1"/>
        <end position="23"/>
    </location>
</feature>
<organism evidence="11 12">
    <name type="scientific">Recurvomyces mirabilis</name>
    <dbReference type="NCBI Taxonomy" id="574656"/>
    <lineage>
        <taxon>Eukaryota</taxon>
        <taxon>Fungi</taxon>
        <taxon>Dikarya</taxon>
        <taxon>Ascomycota</taxon>
        <taxon>Pezizomycotina</taxon>
        <taxon>Dothideomycetes</taxon>
        <taxon>Dothideomycetidae</taxon>
        <taxon>Mycosphaerellales</taxon>
        <taxon>Teratosphaeriaceae</taxon>
        <taxon>Recurvomyces</taxon>
    </lineage>
</organism>
<comment type="subcellular location">
    <subcellularLocation>
        <location evidence="1">Endoplasmic reticulum membrane</location>
        <topology evidence="1">Multi-pass membrane protein</topology>
    </subcellularLocation>
</comment>
<evidence type="ECO:0000256" key="3">
    <source>
        <dbReference type="ARBA" id="ARBA00022448"/>
    </source>
</evidence>
<evidence type="ECO:0000256" key="7">
    <source>
        <dbReference type="ARBA" id="ARBA00023054"/>
    </source>
</evidence>
<dbReference type="FunFam" id="1.10.287.660:FF:000006">
    <property type="entry name" value="Protein GET1"/>
    <property type="match status" value="1"/>
</dbReference>
<sequence length="213" mass="24064">MSYVLLLVFVLQLAIHLINKFGAQTINELLWTIYTKLPTPQSKDASDSGRLRAEVVRLQREMNAVSAQDDFAKWARLRREHDKAKDKYEKQSSSLTSFRTNFDRIISALRWAGTQGLQFFCNFYYSKEALFWLPQGWVPYPAEWILSFPRAPLGSVSINLWSMACASVIALVSEGVRAAWTLREGRVVEGSNKGEKIRMEAIGSGGVKGQKGL</sequence>
<dbReference type="InterPro" id="IPR028945">
    <property type="entry name" value="Get1"/>
</dbReference>
<dbReference type="InterPro" id="IPR027538">
    <property type="entry name" value="Get1_fungi"/>
</dbReference>
<dbReference type="GO" id="GO:0043495">
    <property type="term" value="F:protein-membrane adaptor activity"/>
    <property type="evidence" value="ECO:0007669"/>
    <property type="project" value="TreeGrafter"/>
</dbReference>
<evidence type="ECO:0000256" key="1">
    <source>
        <dbReference type="ARBA" id="ARBA00004477"/>
    </source>
</evidence>
<name>A0AAE0TS28_9PEZI</name>
<dbReference type="GeneID" id="89962056"/>
<dbReference type="PANTHER" id="PTHR42650">
    <property type="entry name" value="TAIL-ANCHORED PROTEIN INSERTION RECEPTOR WRB"/>
    <property type="match status" value="1"/>
</dbReference>
<dbReference type="AlphaFoldDB" id="A0AAE0TS28"/>
<dbReference type="GO" id="GO:0071816">
    <property type="term" value="P:tail-anchored membrane protein insertion into ER membrane"/>
    <property type="evidence" value="ECO:0007669"/>
    <property type="project" value="InterPro"/>
</dbReference>
<evidence type="ECO:0000256" key="9">
    <source>
        <dbReference type="HAMAP-Rule" id="MF_03113"/>
    </source>
</evidence>
<gene>
    <name evidence="9 11" type="primary">GET1</name>
    <name evidence="11" type="ORF">LTR78_009607</name>
</gene>
<dbReference type="RefSeq" id="XP_064694841.1">
    <property type="nucleotide sequence ID" value="XM_064837518.1"/>
</dbReference>
<evidence type="ECO:0000256" key="4">
    <source>
        <dbReference type="ARBA" id="ARBA00022692"/>
    </source>
</evidence>
<comment type="caution">
    <text evidence="11">The sequence shown here is derived from an EMBL/GenBank/DDBJ whole genome shotgun (WGS) entry which is preliminary data.</text>
</comment>
<evidence type="ECO:0000256" key="5">
    <source>
        <dbReference type="ARBA" id="ARBA00022824"/>
    </source>
</evidence>
<dbReference type="Gene3D" id="1.10.287.660">
    <property type="entry name" value="Helix hairpin bin"/>
    <property type="match status" value="1"/>
</dbReference>
<proteinExistence type="inferred from homology"/>
<keyword evidence="12" id="KW-1185">Reference proteome</keyword>
<keyword evidence="8 9" id="KW-0472">Membrane</keyword>
<evidence type="ECO:0000256" key="6">
    <source>
        <dbReference type="ARBA" id="ARBA00022989"/>
    </source>
</evidence>
<keyword evidence="3 9" id="KW-0813">Transport</keyword>